<reference evidence="2 3" key="1">
    <citation type="submission" date="2021-06" db="EMBL/GenBank/DDBJ databases">
        <title>Caerostris extrusa draft genome.</title>
        <authorList>
            <person name="Kono N."/>
            <person name="Arakawa K."/>
        </authorList>
    </citation>
    <scope>NUCLEOTIDE SEQUENCE [LARGE SCALE GENOMIC DNA]</scope>
</reference>
<dbReference type="EMBL" id="BPLR01003605">
    <property type="protein sequence ID" value="GIX86666.1"/>
    <property type="molecule type" value="Genomic_DNA"/>
</dbReference>
<dbReference type="Pfam" id="PF00786">
    <property type="entry name" value="PBD"/>
    <property type="match status" value="1"/>
</dbReference>
<keyword evidence="3" id="KW-1185">Reference proteome</keyword>
<dbReference type="Proteomes" id="UP001054945">
    <property type="component" value="Unassembled WGS sequence"/>
</dbReference>
<name>A0AAV4NSN4_CAEEX</name>
<feature type="domain" description="CRIB" evidence="1">
    <location>
        <begin position="79"/>
        <end position="92"/>
    </location>
</feature>
<dbReference type="AlphaFoldDB" id="A0AAV4NSN4"/>
<evidence type="ECO:0000313" key="2">
    <source>
        <dbReference type="EMBL" id="GIX86666.1"/>
    </source>
</evidence>
<dbReference type="CDD" id="cd00132">
    <property type="entry name" value="CRIB"/>
    <property type="match status" value="1"/>
</dbReference>
<evidence type="ECO:0000313" key="3">
    <source>
        <dbReference type="Proteomes" id="UP001054945"/>
    </source>
</evidence>
<accession>A0AAV4NSN4</accession>
<organism evidence="2 3">
    <name type="scientific">Caerostris extrusa</name>
    <name type="common">Bark spider</name>
    <name type="synonym">Caerostris bankana</name>
    <dbReference type="NCBI Taxonomy" id="172846"/>
    <lineage>
        <taxon>Eukaryota</taxon>
        <taxon>Metazoa</taxon>
        <taxon>Ecdysozoa</taxon>
        <taxon>Arthropoda</taxon>
        <taxon>Chelicerata</taxon>
        <taxon>Arachnida</taxon>
        <taxon>Araneae</taxon>
        <taxon>Araneomorphae</taxon>
        <taxon>Entelegynae</taxon>
        <taxon>Araneoidea</taxon>
        <taxon>Araneidae</taxon>
        <taxon>Caerostris</taxon>
    </lineage>
</organism>
<proteinExistence type="predicted"/>
<gene>
    <name evidence="2" type="primary">Cdc42bpa_7</name>
    <name evidence="2" type="ORF">CEXT_78351</name>
</gene>
<evidence type="ECO:0000259" key="1">
    <source>
        <dbReference type="PROSITE" id="PS50108"/>
    </source>
</evidence>
<comment type="caution">
    <text evidence="2">The sequence shown here is derived from an EMBL/GenBank/DDBJ whole genome shotgun (WGS) entry which is preliminary data.</text>
</comment>
<dbReference type="PROSITE" id="PS50108">
    <property type="entry name" value="CRIB"/>
    <property type="match status" value="1"/>
</dbReference>
<sequence>MKPLCRNGNLCFSLATDLSHVIYLHNVLHCSNRVCVPETSAHPVKRQTKAMLNRVRRKFSVRKPDKAGKGNVDRRSRLISGPTNFNHISHMGVGIQLQKFVDLPQYKQNSLPQDEKK</sequence>
<dbReference type="InterPro" id="IPR000095">
    <property type="entry name" value="CRIB_dom"/>
</dbReference>
<protein>
    <recommendedName>
        <fullName evidence="1">CRIB domain-containing protein</fullName>
    </recommendedName>
</protein>
<dbReference type="SMART" id="SM00285">
    <property type="entry name" value="PBD"/>
    <property type="match status" value="1"/>
</dbReference>